<gene>
    <name evidence="1" type="ORF">g.53765</name>
</gene>
<organism evidence="1">
    <name type="scientific">Graphocephala atropunctata</name>
    <dbReference type="NCBI Taxonomy" id="36148"/>
    <lineage>
        <taxon>Eukaryota</taxon>
        <taxon>Metazoa</taxon>
        <taxon>Ecdysozoa</taxon>
        <taxon>Arthropoda</taxon>
        <taxon>Hexapoda</taxon>
        <taxon>Insecta</taxon>
        <taxon>Pterygota</taxon>
        <taxon>Neoptera</taxon>
        <taxon>Paraneoptera</taxon>
        <taxon>Hemiptera</taxon>
        <taxon>Auchenorrhyncha</taxon>
        <taxon>Membracoidea</taxon>
        <taxon>Cicadellidae</taxon>
        <taxon>Cicadellinae</taxon>
        <taxon>Cicadellini</taxon>
        <taxon>Graphocephala</taxon>
    </lineage>
</organism>
<evidence type="ECO:0000313" key="1">
    <source>
        <dbReference type="EMBL" id="JAT39289.1"/>
    </source>
</evidence>
<reference evidence="1" key="1">
    <citation type="submission" date="2015-11" db="EMBL/GenBank/DDBJ databases">
        <title>De novo transcriptome assembly of four potential Pierce s Disease insect vectors from Arizona vineyards.</title>
        <authorList>
            <person name="Tassone E.E."/>
        </authorList>
    </citation>
    <scope>NUCLEOTIDE SEQUENCE</scope>
</reference>
<sequence>DAKASAIVQQAKSQIVILANQLLTNATILTHAAEGNASLLLANLYNEINKGIADAQAKATQIGNSFQANMTKRADEVMGKAAAIYTSVEASLRNATNRVEDS</sequence>
<dbReference type="AlphaFoldDB" id="A0A1B6MTS7"/>
<feature type="non-terminal residue" evidence="1">
    <location>
        <position position="102"/>
    </location>
</feature>
<feature type="non-terminal residue" evidence="1">
    <location>
        <position position="1"/>
    </location>
</feature>
<protein>
    <submittedName>
        <fullName evidence="1">Uncharacterized protein</fullName>
    </submittedName>
</protein>
<dbReference type="EMBL" id="GEBQ01000688">
    <property type="protein sequence ID" value="JAT39289.1"/>
    <property type="molecule type" value="Transcribed_RNA"/>
</dbReference>
<name>A0A1B6MTS7_9HEMI</name>
<proteinExistence type="predicted"/>
<accession>A0A1B6MTS7</accession>